<reference evidence="1 2" key="1">
    <citation type="submission" date="2015-03" db="EMBL/GenBank/DDBJ databases">
        <authorList>
            <person name="Lepp D."/>
            <person name="Hassan Y.I."/>
            <person name="Li X.-Z."/>
            <person name="Zhou T."/>
        </authorList>
    </citation>
    <scope>NUCLEOTIDE SEQUENCE [LARGE SCALE GENOMIC DNA]</scope>
    <source>
        <strain evidence="1 2">Cr7-05</strain>
    </source>
</reference>
<name>A0ABR5E2W4_9HYPH</name>
<keyword evidence="2" id="KW-1185">Reference proteome</keyword>
<comment type="caution">
    <text evidence="1">The sequence shown here is derived from an EMBL/GenBank/DDBJ whole genome shotgun (WGS) entry which is preliminary data.</text>
</comment>
<protein>
    <recommendedName>
        <fullName evidence="3">HEPN AbiU2-like domain-containing protein</fullName>
    </recommendedName>
</protein>
<evidence type="ECO:0008006" key="3">
    <source>
        <dbReference type="Google" id="ProtNLM"/>
    </source>
</evidence>
<proteinExistence type="predicted"/>
<dbReference type="Proteomes" id="UP000033519">
    <property type="component" value="Unassembled WGS sequence"/>
</dbReference>
<evidence type="ECO:0000313" key="1">
    <source>
        <dbReference type="EMBL" id="KKC34572.1"/>
    </source>
</evidence>
<evidence type="ECO:0000313" key="2">
    <source>
        <dbReference type="Proteomes" id="UP000033519"/>
    </source>
</evidence>
<sequence>MPIPESCHYVPPPLDSRFFLFCRKTGSALLGSGKKAKSAKDEDIRRPWEQEMNRTERFRRVALLMASFLRNLAYLRAFKDVHARIPMDWTRDFWITQGGNCTDIAVLEWCKLFADRADKHHWSRIVADLDAFKPSLLARLGMEEAAYSDYVTSVRRYRDKFVAHLDSDNVMDIPMLDIAERAVFFYHQHLTTQEVSDPLQVFRPLPSSSAELTLYFEHHCRAAAHTYNEVLPPLRTI</sequence>
<organism evidence="1 2">
    <name type="scientific">Devosia psychrophila</name>
    <dbReference type="NCBI Taxonomy" id="728005"/>
    <lineage>
        <taxon>Bacteria</taxon>
        <taxon>Pseudomonadati</taxon>
        <taxon>Pseudomonadota</taxon>
        <taxon>Alphaproteobacteria</taxon>
        <taxon>Hyphomicrobiales</taxon>
        <taxon>Devosiaceae</taxon>
        <taxon>Devosia</taxon>
    </lineage>
</organism>
<accession>A0ABR5E2W4</accession>
<dbReference type="EMBL" id="LAPV01000015">
    <property type="protein sequence ID" value="KKC34572.1"/>
    <property type="molecule type" value="Genomic_DNA"/>
</dbReference>
<gene>
    <name evidence="1" type="ORF">WH91_02160</name>
</gene>